<sequence length="291" mass="32797">MENPPQMYVFGAVEKKRAQTYTKDVKKQRATSVAEASITSEVSQTKSLDKTQNLEASQPATSIVEKTCLDLPPSIKQKKSSKIKDTVKSIFSSRASKSRAAASSDKKASELFSDPGPEIKIEDIDIPKFLDSHYENIQPGVHRMNYKFNEIKAIVAAAKKVFESEPTLLEVRAPMIICGDIHGQFNDLINMFLLLGRPPTERYLFLGDYVDRGAMSLECIILLMCYKIQYPNSIYLLRGNHECARVCLRYGFGDEISNSFNSEQATFLWELFQRAFNQLPIAGLIDGKILY</sequence>
<proteinExistence type="predicted"/>
<accession>A0AC34GX77</accession>
<dbReference type="Proteomes" id="UP000887579">
    <property type="component" value="Unplaced"/>
</dbReference>
<dbReference type="WBParaSite" id="ES5_v2.g9153.t1">
    <property type="protein sequence ID" value="ES5_v2.g9153.t1"/>
    <property type="gene ID" value="ES5_v2.g9153"/>
</dbReference>
<evidence type="ECO:0000313" key="1">
    <source>
        <dbReference type="Proteomes" id="UP000887579"/>
    </source>
</evidence>
<reference evidence="2" key="1">
    <citation type="submission" date="2022-11" db="UniProtKB">
        <authorList>
            <consortium name="WormBaseParasite"/>
        </authorList>
    </citation>
    <scope>IDENTIFICATION</scope>
</reference>
<protein>
    <submittedName>
        <fullName evidence="2">Serine/threonine-protein phosphatase</fullName>
    </submittedName>
</protein>
<name>A0AC34GX77_9BILA</name>
<evidence type="ECO:0000313" key="2">
    <source>
        <dbReference type="WBParaSite" id="ES5_v2.g9153.t1"/>
    </source>
</evidence>
<organism evidence="1 2">
    <name type="scientific">Panagrolaimus sp. ES5</name>
    <dbReference type="NCBI Taxonomy" id="591445"/>
    <lineage>
        <taxon>Eukaryota</taxon>
        <taxon>Metazoa</taxon>
        <taxon>Ecdysozoa</taxon>
        <taxon>Nematoda</taxon>
        <taxon>Chromadorea</taxon>
        <taxon>Rhabditida</taxon>
        <taxon>Tylenchina</taxon>
        <taxon>Panagrolaimomorpha</taxon>
        <taxon>Panagrolaimoidea</taxon>
        <taxon>Panagrolaimidae</taxon>
        <taxon>Panagrolaimus</taxon>
    </lineage>
</organism>